<keyword evidence="3 10" id="KW-0813">Transport</keyword>
<evidence type="ECO:0000259" key="12">
    <source>
        <dbReference type="Pfam" id="PF00263"/>
    </source>
</evidence>
<evidence type="ECO:0000256" key="8">
    <source>
        <dbReference type="ARBA" id="ARBA00023136"/>
    </source>
</evidence>
<evidence type="ECO:0000256" key="1">
    <source>
        <dbReference type="ARBA" id="ARBA00004442"/>
    </source>
</evidence>
<dbReference type="RefSeq" id="WP_034743512.1">
    <property type="nucleotide sequence ID" value="NZ_AWFG01000074.1"/>
</dbReference>
<evidence type="ECO:0000259" key="14">
    <source>
        <dbReference type="Pfam" id="PF21305"/>
    </source>
</evidence>
<evidence type="ECO:0000256" key="2">
    <source>
        <dbReference type="ARBA" id="ARBA00006980"/>
    </source>
</evidence>
<dbReference type="InterPro" id="IPR038591">
    <property type="entry name" value="NolW-like_sf"/>
</dbReference>
<dbReference type="NCBIfam" id="TIGR02517">
    <property type="entry name" value="type_II_gspD"/>
    <property type="match status" value="1"/>
</dbReference>
<dbReference type="PRINTS" id="PR01032">
    <property type="entry name" value="PHAGEIV"/>
</dbReference>
<dbReference type="InterPro" id="IPR050810">
    <property type="entry name" value="Bact_Secretion_Sys_Channel"/>
</dbReference>
<reference evidence="15 16" key="1">
    <citation type="journal article" date="2014" name="Antonie Van Leeuwenhoek">
        <title>Hyphomonas beringensis sp. nov. and Hyphomonas chukchiensis sp. nov., isolated from surface seawater of the Bering Sea and Chukchi Sea.</title>
        <authorList>
            <person name="Li C."/>
            <person name="Lai Q."/>
            <person name="Li G."/>
            <person name="Dong C."/>
            <person name="Wang J."/>
            <person name="Liao Y."/>
            <person name="Shao Z."/>
        </authorList>
    </citation>
    <scope>NUCLEOTIDE SEQUENCE [LARGE SCALE GENOMIC DNA]</scope>
    <source>
        <strain evidence="15 16">BH-BN04-4</strain>
    </source>
</reference>
<keyword evidence="16" id="KW-1185">Reference proteome</keyword>
<dbReference type="InterPro" id="IPR013356">
    <property type="entry name" value="T2SS_GspD"/>
</dbReference>
<dbReference type="Pfam" id="PF00263">
    <property type="entry name" value="Secretin"/>
    <property type="match status" value="1"/>
</dbReference>
<proteinExistence type="inferred from homology"/>
<keyword evidence="6 11" id="KW-0732">Signal</keyword>
<dbReference type="PANTHER" id="PTHR30332">
    <property type="entry name" value="PROBABLE GENERAL SECRETION PATHWAY PROTEIN D"/>
    <property type="match status" value="1"/>
</dbReference>
<dbReference type="InterPro" id="IPR004846">
    <property type="entry name" value="T2SS/T3SS_dom"/>
</dbReference>
<feature type="domain" description="GspD-like N0" evidence="14">
    <location>
        <begin position="35"/>
        <end position="106"/>
    </location>
</feature>
<feature type="domain" description="NolW-like" evidence="13">
    <location>
        <begin position="264"/>
        <end position="337"/>
    </location>
</feature>
<evidence type="ECO:0000256" key="11">
    <source>
        <dbReference type="SAM" id="SignalP"/>
    </source>
</evidence>
<comment type="caution">
    <text evidence="15">The sequence shown here is derived from an EMBL/GenBank/DDBJ whole genome shotgun (WGS) entry which is preliminary data.</text>
</comment>
<evidence type="ECO:0000256" key="4">
    <source>
        <dbReference type="ARBA" id="ARBA00022452"/>
    </source>
</evidence>
<evidence type="ECO:0000256" key="5">
    <source>
        <dbReference type="ARBA" id="ARBA00022692"/>
    </source>
</evidence>
<dbReference type="GO" id="GO:0015627">
    <property type="term" value="C:type II protein secretion system complex"/>
    <property type="evidence" value="ECO:0007669"/>
    <property type="project" value="InterPro"/>
</dbReference>
<dbReference type="STRING" id="1280947.HY30_09270"/>
<protein>
    <recommendedName>
        <fullName evidence="17">Type II secretion system protein GspD</fullName>
    </recommendedName>
</protein>
<keyword evidence="4" id="KW-1134">Transmembrane beta strand</keyword>
<evidence type="ECO:0000256" key="3">
    <source>
        <dbReference type="ARBA" id="ARBA00022448"/>
    </source>
</evidence>
<dbReference type="PRINTS" id="PR00811">
    <property type="entry name" value="BCTERIALGSPD"/>
</dbReference>
<sequence length="648" mass="69168">MNFRFGLSAVLLATTALPAFGLAGETTPQAARHVLNFDDVELSSLIADVSIVTGYTFIVHPDVRGKRVTVTSSTPLTREGVFEVFLSTLRVQGFTAVPAGKNTYRIIPEQSAVSEAGTRSSGANSFVTEIIHLNNFNALEAAQMVKPLVDAQGQVIANPRSNTLVVVDYESNMPRIRQLVAGIDEDRTRTETIGLKNIPSGEMESILMALQKNGGEDSVASSFQAIASQTGNSIVIRGDDVTVDRALKVIEQLDATDRVEDTLRVISLKNADASEIVPILEKVAGAMAFRRAETGGDVTPSTIAFHAPTNSIVINAPSETLLTLERVIQDLDKRRAQVLVEAIIVEMSDDTARELGLQFLLSGTGNSTVPFASTNYSRSAPNLLALAGAIAGDTPFNTGDSNPFATSAVTSLLGLTGLSVGIGGQDGDTLFGAILTAVESDTNSRVLSKPFNMTLDNGTSSLLVGQEVPIITGSVLGNDNTNPFQTVDRKEIGVRLDVTPRISSDDAVRLEINQEVSSIAGAISTATSDLIFNKRQITTDVLADSGEIIVIGGLIQQSDTIANEKVPILGDVPVAGRLFRSEGKSTKRTNLMVFIRPTVIRDRQSARDVTARSYRFVRAEELWNGKDDKVNSLDAFVSQVLGSPPPQQ</sequence>
<accession>A0A062UEA4</accession>
<dbReference type="GO" id="GO:0009279">
    <property type="term" value="C:cell outer membrane"/>
    <property type="evidence" value="ECO:0007669"/>
    <property type="project" value="UniProtKB-SubCell"/>
</dbReference>
<dbReference type="PATRIC" id="fig|1280947.3.peg.3304"/>
<dbReference type="OrthoDB" id="9775455at2"/>
<evidence type="ECO:0000256" key="9">
    <source>
        <dbReference type="ARBA" id="ARBA00023237"/>
    </source>
</evidence>
<dbReference type="InterPro" id="IPR005644">
    <property type="entry name" value="NolW-like"/>
</dbReference>
<keyword evidence="9" id="KW-0998">Cell outer membrane</keyword>
<evidence type="ECO:0000313" key="15">
    <source>
        <dbReference type="EMBL" id="KCZ54465.1"/>
    </source>
</evidence>
<keyword evidence="8" id="KW-0472">Membrane</keyword>
<gene>
    <name evidence="15" type="ORF">HY30_09270</name>
</gene>
<evidence type="ECO:0000259" key="13">
    <source>
        <dbReference type="Pfam" id="PF03958"/>
    </source>
</evidence>
<dbReference type="Proteomes" id="UP000027190">
    <property type="component" value="Unassembled WGS sequence"/>
</dbReference>
<dbReference type="PANTHER" id="PTHR30332:SF24">
    <property type="entry name" value="SECRETIN GSPD-RELATED"/>
    <property type="match status" value="1"/>
</dbReference>
<organism evidence="15 16">
    <name type="scientific">Hyphomonas chukchiensis</name>
    <dbReference type="NCBI Taxonomy" id="1280947"/>
    <lineage>
        <taxon>Bacteria</taxon>
        <taxon>Pseudomonadati</taxon>
        <taxon>Pseudomonadota</taxon>
        <taxon>Alphaproteobacteria</taxon>
        <taxon>Hyphomonadales</taxon>
        <taxon>Hyphomonadaceae</taxon>
        <taxon>Hyphomonas</taxon>
    </lineage>
</organism>
<evidence type="ECO:0000256" key="7">
    <source>
        <dbReference type="ARBA" id="ARBA00022927"/>
    </source>
</evidence>
<name>A0A062UEA4_9PROT</name>
<dbReference type="InterPro" id="IPR049371">
    <property type="entry name" value="GspD-like_N0"/>
</dbReference>
<feature type="domain" description="NolW-like" evidence="13">
    <location>
        <begin position="128"/>
        <end position="188"/>
    </location>
</feature>
<dbReference type="AlphaFoldDB" id="A0A062UEA4"/>
<dbReference type="EMBL" id="AWFG01000074">
    <property type="protein sequence ID" value="KCZ54465.1"/>
    <property type="molecule type" value="Genomic_DNA"/>
</dbReference>
<feature type="chain" id="PRO_5001614635" description="Type II secretion system protein GspD" evidence="11">
    <location>
        <begin position="22"/>
        <end position="648"/>
    </location>
</feature>
<dbReference type="Gene3D" id="3.30.1370.120">
    <property type="match status" value="3"/>
</dbReference>
<feature type="domain" description="Type II/III secretion system secretin-like" evidence="12">
    <location>
        <begin position="437"/>
        <end position="601"/>
    </location>
</feature>
<comment type="similarity">
    <text evidence="2">Belongs to the bacterial secretin family. GSP D subfamily.</text>
</comment>
<keyword evidence="5" id="KW-0812">Transmembrane</keyword>
<dbReference type="Pfam" id="PF21305">
    <property type="entry name" value="type_II_gspD_N0"/>
    <property type="match status" value="1"/>
</dbReference>
<evidence type="ECO:0008006" key="17">
    <source>
        <dbReference type="Google" id="ProtNLM"/>
    </source>
</evidence>
<evidence type="ECO:0000256" key="6">
    <source>
        <dbReference type="ARBA" id="ARBA00022729"/>
    </source>
</evidence>
<dbReference type="Pfam" id="PF03958">
    <property type="entry name" value="Secretin_N"/>
    <property type="match status" value="2"/>
</dbReference>
<dbReference type="GO" id="GO:0015628">
    <property type="term" value="P:protein secretion by the type II secretion system"/>
    <property type="evidence" value="ECO:0007669"/>
    <property type="project" value="InterPro"/>
</dbReference>
<dbReference type="eggNOG" id="COG1450">
    <property type="taxonomic scope" value="Bacteria"/>
</dbReference>
<evidence type="ECO:0000256" key="10">
    <source>
        <dbReference type="RuleBase" id="RU004004"/>
    </source>
</evidence>
<comment type="subcellular location">
    <subcellularLocation>
        <location evidence="1 10">Cell outer membrane</location>
    </subcellularLocation>
</comment>
<feature type="signal peptide" evidence="11">
    <location>
        <begin position="1"/>
        <end position="21"/>
    </location>
</feature>
<evidence type="ECO:0000313" key="16">
    <source>
        <dbReference type="Proteomes" id="UP000027190"/>
    </source>
</evidence>
<dbReference type="InterPro" id="IPR001775">
    <property type="entry name" value="GspD/PilQ"/>
</dbReference>
<keyword evidence="7" id="KW-0653">Protein transport</keyword>